<sequence>MTDNFEASILLVKNGLSISNVLCSEPTLSVHRLCYVTGFVQRELIPEMINLIRIPPDIQHIQQYILKVALVSYGNGWIYICPPDDPEDSTDAVVMQVDLHGQHNVEPGIVVNDVSEQSSAGSTAHTTVPWWGTFVNNSKAAKAVMKHMMFWANIGRGSSSMKHLKNPRVAVPSYLGGALS</sequence>
<dbReference type="EMBL" id="CM042010">
    <property type="protein sequence ID" value="KAI3781426.1"/>
    <property type="molecule type" value="Genomic_DNA"/>
</dbReference>
<evidence type="ECO:0000313" key="1">
    <source>
        <dbReference type="EMBL" id="KAI3781426.1"/>
    </source>
</evidence>
<gene>
    <name evidence="1" type="ORF">L2E82_11441</name>
</gene>
<reference evidence="1 2" key="2">
    <citation type="journal article" date="2022" name="Mol. Ecol. Resour.">
        <title>The genomes of chicory, endive, great burdock and yacon provide insights into Asteraceae paleo-polyploidization history and plant inulin production.</title>
        <authorList>
            <person name="Fan W."/>
            <person name="Wang S."/>
            <person name="Wang H."/>
            <person name="Wang A."/>
            <person name="Jiang F."/>
            <person name="Liu H."/>
            <person name="Zhao H."/>
            <person name="Xu D."/>
            <person name="Zhang Y."/>
        </authorList>
    </citation>
    <scope>NUCLEOTIDE SEQUENCE [LARGE SCALE GENOMIC DNA]</scope>
    <source>
        <strain evidence="2">cv. Punajuju</strain>
        <tissue evidence="1">Leaves</tissue>
    </source>
</reference>
<name>A0ACB9GEA9_CICIN</name>
<reference evidence="2" key="1">
    <citation type="journal article" date="2022" name="Mol. Ecol. Resour.">
        <title>The genomes of chicory, endive, great burdock and yacon provide insights into Asteraceae palaeo-polyploidization history and plant inulin production.</title>
        <authorList>
            <person name="Fan W."/>
            <person name="Wang S."/>
            <person name="Wang H."/>
            <person name="Wang A."/>
            <person name="Jiang F."/>
            <person name="Liu H."/>
            <person name="Zhao H."/>
            <person name="Xu D."/>
            <person name="Zhang Y."/>
        </authorList>
    </citation>
    <scope>NUCLEOTIDE SEQUENCE [LARGE SCALE GENOMIC DNA]</scope>
    <source>
        <strain evidence="2">cv. Punajuju</strain>
    </source>
</reference>
<comment type="caution">
    <text evidence="1">The sequence shown here is derived from an EMBL/GenBank/DDBJ whole genome shotgun (WGS) entry which is preliminary data.</text>
</comment>
<evidence type="ECO:0000313" key="2">
    <source>
        <dbReference type="Proteomes" id="UP001055811"/>
    </source>
</evidence>
<proteinExistence type="predicted"/>
<accession>A0ACB9GEA9</accession>
<dbReference type="Proteomes" id="UP001055811">
    <property type="component" value="Linkage Group LG02"/>
</dbReference>
<organism evidence="1 2">
    <name type="scientific">Cichorium intybus</name>
    <name type="common">Chicory</name>
    <dbReference type="NCBI Taxonomy" id="13427"/>
    <lineage>
        <taxon>Eukaryota</taxon>
        <taxon>Viridiplantae</taxon>
        <taxon>Streptophyta</taxon>
        <taxon>Embryophyta</taxon>
        <taxon>Tracheophyta</taxon>
        <taxon>Spermatophyta</taxon>
        <taxon>Magnoliopsida</taxon>
        <taxon>eudicotyledons</taxon>
        <taxon>Gunneridae</taxon>
        <taxon>Pentapetalae</taxon>
        <taxon>asterids</taxon>
        <taxon>campanulids</taxon>
        <taxon>Asterales</taxon>
        <taxon>Asteraceae</taxon>
        <taxon>Cichorioideae</taxon>
        <taxon>Cichorieae</taxon>
        <taxon>Cichoriinae</taxon>
        <taxon>Cichorium</taxon>
    </lineage>
</organism>
<protein>
    <submittedName>
        <fullName evidence="1">Uncharacterized protein</fullName>
    </submittedName>
</protein>
<keyword evidence="2" id="KW-1185">Reference proteome</keyword>